<feature type="non-terminal residue" evidence="2">
    <location>
        <position position="1"/>
    </location>
</feature>
<evidence type="ECO:0000313" key="3">
    <source>
        <dbReference type="Proteomes" id="UP000681720"/>
    </source>
</evidence>
<feature type="compositionally biased region" description="Polar residues" evidence="1">
    <location>
        <begin position="1"/>
        <end position="12"/>
    </location>
</feature>
<name>A0A8S3GYE2_9BILA</name>
<feature type="region of interest" description="Disordered" evidence="1">
    <location>
        <begin position="1"/>
        <end position="109"/>
    </location>
</feature>
<feature type="compositionally biased region" description="Polar residues" evidence="1">
    <location>
        <begin position="40"/>
        <end position="52"/>
    </location>
</feature>
<sequence>MNFSPPANSTPKSTRRSHPGQSSSVEIRRHSSRINSISILQASSVETVANENSNEEMGDDDQTAATNNLDPESEEEVQSQQQLRQRADSTASDATDMANEGGKLKRKTTMSKQDVLAYFTSIDDYLKCNLCVDSTK</sequence>
<dbReference type="AlphaFoldDB" id="A0A8S3GYE2"/>
<feature type="compositionally biased region" description="Acidic residues" evidence="1">
    <location>
        <begin position="53"/>
        <end position="62"/>
    </location>
</feature>
<protein>
    <submittedName>
        <fullName evidence="2">Uncharacterized protein</fullName>
    </submittedName>
</protein>
<proteinExistence type="predicted"/>
<comment type="caution">
    <text evidence="2">The sequence shown here is derived from an EMBL/GenBank/DDBJ whole genome shotgun (WGS) entry which is preliminary data.</text>
</comment>
<gene>
    <name evidence="2" type="ORF">GIL414_LOCUS66910</name>
</gene>
<evidence type="ECO:0000256" key="1">
    <source>
        <dbReference type="SAM" id="MobiDB-lite"/>
    </source>
</evidence>
<dbReference type="Proteomes" id="UP000681720">
    <property type="component" value="Unassembled WGS sequence"/>
</dbReference>
<dbReference type="EMBL" id="CAJOBJ010321718">
    <property type="protein sequence ID" value="CAF5172000.1"/>
    <property type="molecule type" value="Genomic_DNA"/>
</dbReference>
<reference evidence="2" key="1">
    <citation type="submission" date="2021-02" db="EMBL/GenBank/DDBJ databases">
        <authorList>
            <person name="Nowell W R."/>
        </authorList>
    </citation>
    <scope>NUCLEOTIDE SEQUENCE</scope>
</reference>
<organism evidence="2 3">
    <name type="scientific">Rotaria magnacalcarata</name>
    <dbReference type="NCBI Taxonomy" id="392030"/>
    <lineage>
        <taxon>Eukaryota</taxon>
        <taxon>Metazoa</taxon>
        <taxon>Spiralia</taxon>
        <taxon>Gnathifera</taxon>
        <taxon>Rotifera</taxon>
        <taxon>Eurotatoria</taxon>
        <taxon>Bdelloidea</taxon>
        <taxon>Philodinida</taxon>
        <taxon>Philodinidae</taxon>
        <taxon>Rotaria</taxon>
    </lineage>
</organism>
<evidence type="ECO:0000313" key="2">
    <source>
        <dbReference type="EMBL" id="CAF5172000.1"/>
    </source>
</evidence>
<accession>A0A8S3GYE2</accession>
<feature type="compositionally biased region" description="Low complexity" evidence="1">
    <location>
        <begin position="78"/>
        <end position="96"/>
    </location>
</feature>